<proteinExistence type="predicted"/>
<keyword evidence="1" id="KW-1133">Transmembrane helix</keyword>
<evidence type="ECO:0000256" key="1">
    <source>
        <dbReference type="SAM" id="Phobius"/>
    </source>
</evidence>
<keyword evidence="1" id="KW-0472">Membrane</keyword>
<feature type="transmembrane region" description="Helical" evidence="1">
    <location>
        <begin position="23"/>
        <end position="43"/>
    </location>
</feature>
<feature type="non-terminal residue" evidence="2">
    <location>
        <position position="52"/>
    </location>
</feature>
<dbReference type="Proteomes" id="UP000565205">
    <property type="component" value="Unassembled WGS sequence"/>
</dbReference>
<sequence>MSETAVPTAHRQRASLRAGRRRVGAALAGAVLLSGCSDVISLVNDARTRLVG</sequence>
<evidence type="ECO:0000313" key="3">
    <source>
        <dbReference type="Proteomes" id="UP000565205"/>
    </source>
</evidence>
<accession>A0A850NQF8</accession>
<name>A0A850NQF8_9PROT</name>
<keyword evidence="1" id="KW-0812">Transmembrane</keyword>
<reference evidence="2 3" key="1">
    <citation type="submission" date="2020-06" db="EMBL/GenBank/DDBJ databases">
        <title>Description of novel acetic acid bacteria.</title>
        <authorList>
            <person name="Sombolestani A."/>
        </authorList>
    </citation>
    <scope>NUCLEOTIDE SEQUENCE [LARGE SCALE GENOMIC DNA]</scope>
    <source>
        <strain evidence="2 3">LMG 26838</strain>
    </source>
</reference>
<dbReference type="AlphaFoldDB" id="A0A850NQF8"/>
<comment type="caution">
    <text evidence="2">The sequence shown here is derived from an EMBL/GenBank/DDBJ whole genome shotgun (WGS) entry which is preliminary data.</text>
</comment>
<dbReference type="EMBL" id="JABXXQ010000568">
    <property type="protein sequence ID" value="NVN31951.1"/>
    <property type="molecule type" value="Genomic_DNA"/>
</dbReference>
<organism evidence="2 3">
    <name type="scientific">Endobacter medicaginis</name>
    <dbReference type="NCBI Taxonomy" id="1181271"/>
    <lineage>
        <taxon>Bacteria</taxon>
        <taxon>Pseudomonadati</taxon>
        <taxon>Pseudomonadota</taxon>
        <taxon>Alphaproteobacteria</taxon>
        <taxon>Acetobacterales</taxon>
        <taxon>Acetobacteraceae</taxon>
        <taxon>Endobacter</taxon>
    </lineage>
</organism>
<gene>
    <name evidence="2" type="ORF">HUK83_16620</name>
</gene>
<protein>
    <submittedName>
        <fullName evidence="2">Uncharacterized protein</fullName>
    </submittedName>
</protein>
<evidence type="ECO:0000313" key="2">
    <source>
        <dbReference type="EMBL" id="NVN31951.1"/>
    </source>
</evidence>